<keyword evidence="4" id="KW-1185">Reference proteome</keyword>
<feature type="coiled-coil region" evidence="1">
    <location>
        <begin position="147"/>
        <end position="220"/>
    </location>
</feature>
<proteinExistence type="predicted"/>
<feature type="region of interest" description="Disordered" evidence="2">
    <location>
        <begin position="305"/>
        <end position="348"/>
    </location>
</feature>
<feature type="compositionally biased region" description="Basic and acidic residues" evidence="2">
    <location>
        <begin position="134"/>
        <end position="146"/>
    </location>
</feature>
<name>A0A8J6H8K6_TENMO</name>
<reference evidence="3" key="2">
    <citation type="submission" date="2021-08" db="EMBL/GenBank/DDBJ databases">
        <authorList>
            <person name="Eriksson T."/>
        </authorList>
    </citation>
    <scope>NUCLEOTIDE SEQUENCE</scope>
    <source>
        <strain evidence="3">Stoneville</strain>
        <tissue evidence="3">Whole head</tissue>
    </source>
</reference>
<dbReference type="EMBL" id="JABDTM020027624">
    <property type="protein sequence ID" value="KAH0810239.1"/>
    <property type="molecule type" value="Genomic_DNA"/>
</dbReference>
<feature type="compositionally biased region" description="Basic and acidic residues" evidence="2">
    <location>
        <begin position="33"/>
        <end position="51"/>
    </location>
</feature>
<gene>
    <name evidence="3" type="ORF">GEV33_012553</name>
</gene>
<evidence type="ECO:0000313" key="4">
    <source>
        <dbReference type="Proteomes" id="UP000719412"/>
    </source>
</evidence>
<dbReference type="Proteomes" id="UP000719412">
    <property type="component" value="Unassembled WGS sequence"/>
</dbReference>
<feature type="region of interest" description="Disordered" evidence="2">
    <location>
        <begin position="1"/>
        <end position="51"/>
    </location>
</feature>
<feature type="compositionally biased region" description="Basic and acidic residues" evidence="2">
    <location>
        <begin position="65"/>
        <end position="121"/>
    </location>
</feature>
<organism evidence="3 4">
    <name type="scientific">Tenebrio molitor</name>
    <name type="common">Yellow mealworm beetle</name>
    <dbReference type="NCBI Taxonomy" id="7067"/>
    <lineage>
        <taxon>Eukaryota</taxon>
        <taxon>Metazoa</taxon>
        <taxon>Ecdysozoa</taxon>
        <taxon>Arthropoda</taxon>
        <taxon>Hexapoda</taxon>
        <taxon>Insecta</taxon>
        <taxon>Pterygota</taxon>
        <taxon>Neoptera</taxon>
        <taxon>Endopterygota</taxon>
        <taxon>Coleoptera</taxon>
        <taxon>Polyphaga</taxon>
        <taxon>Cucujiformia</taxon>
        <taxon>Tenebrionidae</taxon>
        <taxon>Tenebrio</taxon>
    </lineage>
</organism>
<comment type="caution">
    <text evidence="3">The sequence shown here is derived from an EMBL/GenBank/DDBJ whole genome shotgun (WGS) entry which is preliminary data.</text>
</comment>
<evidence type="ECO:0000256" key="2">
    <source>
        <dbReference type="SAM" id="MobiDB-lite"/>
    </source>
</evidence>
<feature type="region of interest" description="Disordered" evidence="2">
    <location>
        <begin position="65"/>
        <end position="146"/>
    </location>
</feature>
<evidence type="ECO:0000313" key="3">
    <source>
        <dbReference type="EMBL" id="KAH0810239.1"/>
    </source>
</evidence>
<reference evidence="3" key="1">
    <citation type="journal article" date="2020" name="J Insects Food Feed">
        <title>The yellow mealworm (Tenebrio molitor) genome: a resource for the emerging insects as food and feed industry.</title>
        <authorList>
            <person name="Eriksson T."/>
            <person name="Andere A."/>
            <person name="Kelstrup H."/>
            <person name="Emery V."/>
            <person name="Picard C."/>
        </authorList>
    </citation>
    <scope>NUCLEOTIDE SEQUENCE</scope>
    <source>
        <strain evidence="3">Stoneville</strain>
        <tissue evidence="3">Whole head</tissue>
    </source>
</reference>
<accession>A0A8J6H8K6</accession>
<feature type="compositionally biased region" description="Basic and acidic residues" evidence="2">
    <location>
        <begin position="7"/>
        <end position="23"/>
    </location>
</feature>
<protein>
    <submittedName>
        <fullName evidence="3">Uncharacterized protein</fullName>
    </submittedName>
</protein>
<dbReference type="AlphaFoldDB" id="A0A8J6H8K6"/>
<evidence type="ECO:0000256" key="1">
    <source>
        <dbReference type="SAM" id="Coils"/>
    </source>
</evidence>
<sequence>MPKSPKARKESSNREREEGRMSEEGLNPFRKSSRTERSPSRGEERNQCEEIEKKIETVLREIKEDMAGIVEESKVRREELAAVREKKGKQEREDMLKSSEVRKESSKREREEGRTSKEGKNPLRNSSRTRRLPNRIEEENQSKEMDKEIKTTMIREMREEIKTLRKELAAMREENGKLRKELVTVREEMRGREEKGQVEKADWMKRMKIIEEKMEQREKKERKNNVLITGIGAISGNIQADSHLEETLTVLIDENGCAGKTGCIGISTTFSGIGTNGTGGTGETGYLGISMTTKLDQTGPKRTKIFNGIKADQNRSRRGPKQNQTGQNRTEARPKTPLTNVGRPQGSSGKNLRIADIWIRRSLRRRYTLLGTTGFHRDDHWIEICDATPGRAVWVARSAVTDRPSRFRFDSSFATPAPCNSASRETIDTYYPLQ</sequence>
<keyword evidence="1" id="KW-0175">Coiled coil</keyword>